<dbReference type="RefSeq" id="WP_143437251.1">
    <property type="nucleotide sequence ID" value="NZ_FZNS01000018.1"/>
</dbReference>
<sequence length="193" mass="20576">MSFASSAFRVLLLAGLWTAVPAASQAQSSTSTTANGFALKDGAYRLNGVVMQLQAGQSTRLSAPLKFTNGLTLRPDGIMVAKDGARQLLGEGKAINPQGDVVNLRDDMMAAEAIQQYDQKVTGATPTVVPSRSIPVDPTITATLRQTEARLQVLRQLADRLNQRASTALGTNSQAEAAQLDAKLRTLDARLRR</sequence>
<feature type="signal peptide" evidence="1">
    <location>
        <begin position="1"/>
        <end position="26"/>
    </location>
</feature>
<name>A0A239B5H1_9BACT</name>
<dbReference type="Pfam" id="PF20606">
    <property type="entry name" value="DUF6799"/>
    <property type="match status" value="1"/>
</dbReference>
<evidence type="ECO:0000256" key="1">
    <source>
        <dbReference type="SAM" id="SignalP"/>
    </source>
</evidence>
<dbReference type="AlphaFoldDB" id="A0A239B5H1"/>
<gene>
    <name evidence="3" type="ORF">SAMN06269173_11846</name>
</gene>
<proteinExistence type="predicted"/>
<evidence type="ECO:0000259" key="2">
    <source>
        <dbReference type="Pfam" id="PF20606"/>
    </source>
</evidence>
<feature type="domain" description="DUF6799" evidence="2">
    <location>
        <begin position="40"/>
        <end position="101"/>
    </location>
</feature>
<protein>
    <recommendedName>
        <fullName evidence="2">DUF6799 domain-containing protein</fullName>
    </recommendedName>
</protein>
<dbReference type="EMBL" id="FZNS01000018">
    <property type="protein sequence ID" value="SNS03155.1"/>
    <property type="molecule type" value="Genomic_DNA"/>
</dbReference>
<organism evidence="3 4">
    <name type="scientific">Hymenobacter mucosus</name>
    <dbReference type="NCBI Taxonomy" id="1411120"/>
    <lineage>
        <taxon>Bacteria</taxon>
        <taxon>Pseudomonadati</taxon>
        <taxon>Bacteroidota</taxon>
        <taxon>Cytophagia</taxon>
        <taxon>Cytophagales</taxon>
        <taxon>Hymenobacteraceae</taxon>
        <taxon>Hymenobacter</taxon>
    </lineage>
</organism>
<keyword evidence="1" id="KW-0732">Signal</keyword>
<keyword evidence="4" id="KW-1185">Reference proteome</keyword>
<accession>A0A239B5H1</accession>
<feature type="chain" id="PRO_5013280499" description="DUF6799 domain-containing protein" evidence="1">
    <location>
        <begin position="27"/>
        <end position="193"/>
    </location>
</feature>
<evidence type="ECO:0000313" key="3">
    <source>
        <dbReference type="EMBL" id="SNS03155.1"/>
    </source>
</evidence>
<dbReference type="InterPro" id="IPR046478">
    <property type="entry name" value="DUF6799"/>
</dbReference>
<dbReference type="Proteomes" id="UP000198310">
    <property type="component" value="Unassembled WGS sequence"/>
</dbReference>
<evidence type="ECO:0000313" key="4">
    <source>
        <dbReference type="Proteomes" id="UP000198310"/>
    </source>
</evidence>
<reference evidence="4" key="1">
    <citation type="submission" date="2017-06" db="EMBL/GenBank/DDBJ databases">
        <authorList>
            <person name="Varghese N."/>
            <person name="Submissions S."/>
        </authorList>
    </citation>
    <scope>NUCLEOTIDE SEQUENCE [LARGE SCALE GENOMIC DNA]</scope>
    <source>
        <strain evidence="4">DSM 28041</strain>
    </source>
</reference>